<accession>A0A7C9RJQ5</accession>
<organism evidence="1 2">
    <name type="scientific">Candidatus Afipia apatlaquensis</name>
    <dbReference type="NCBI Taxonomy" id="2712852"/>
    <lineage>
        <taxon>Bacteria</taxon>
        <taxon>Pseudomonadati</taxon>
        <taxon>Pseudomonadota</taxon>
        <taxon>Alphaproteobacteria</taxon>
        <taxon>Hyphomicrobiales</taxon>
        <taxon>Nitrobacteraceae</taxon>
        <taxon>Afipia</taxon>
    </lineage>
</organism>
<keyword evidence="2" id="KW-1185">Reference proteome</keyword>
<evidence type="ECO:0000313" key="2">
    <source>
        <dbReference type="Proteomes" id="UP000480266"/>
    </source>
</evidence>
<sequence>MMVDEKLARIRSRTSNIQRYRRLLKTELTEIERCFVLKRLSEEQDALAKLTDETFPLPIGPSRSEKTITASL</sequence>
<dbReference type="AlphaFoldDB" id="A0A7C9RJQ5"/>
<reference evidence="1" key="1">
    <citation type="submission" date="2020-02" db="EMBL/GenBank/DDBJ databases">
        <title>Draft genome sequence of Candidatus Afipia apatlaquensis IBT-C3, a potential strain for decolorization of textile dyes.</title>
        <authorList>
            <person name="Sanchez-Reyes A."/>
            <person name="Breton-Deval L."/>
            <person name="Mangelson H."/>
            <person name="Sanchez-Flores A."/>
        </authorList>
    </citation>
    <scope>NUCLEOTIDE SEQUENCE [LARGE SCALE GENOMIC DNA]</scope>
    <source>
        <strain evidence="1">IBT-C3</strain>
    </source>
</reference>
<dbReference type="EMBL" id="JAAMRR010001353">
    <property type="protein sequence ID" value="NGX98641.1"/>
    <property type="molecule type" value="Genomic_DNA"/>
</dbReference>
<evidence type="ECO:0000313" key="1">
    <source>
        <dbReference type="EMBL" id="NGX98641.1"/>
    </source>
</evidence>
<dbReference type="Proteomes" id="UP000480266">
    <property type="component" value="Unassembled WGS sequence"/>
</dbReference>
<comment type="caution">
    <text evidence="1">The sequence shown here is derived from an EMBL/GenBank/DDBJ whole genome shotgun (WGS) entry which is preliminary data.</text>
</comment>
<gene>
    <name evidence="1" type="ORF">G4V63_26565</name>
</gene>
<proteinExistence type="predicted"/>
<protein>
    <submittedName>
        <fullName evidence="1">Uncharacterized protein</fullName>
    </submittedName>
</protein>
<name>A0A7C9RJQ5_9BRAD</name>